<reference evidence="1 2" key="1">
    <citation type="submission" date="2009-10" db="EMBL/GenBank/DDBJ databases">
        <authorList>
            <person name="Weinstock G."/>
            <person name="Sodergren E."/>
            <person name="Clifton S."/>
            <person name="Fulton L."/>
            <person name="Fulton B."/>
            <person name="Courtney L."/>
            <person name="Fronick C."/>
            <person name="Harrison M."/>
            <person name="Strong C."/>
            <person name="Farmer C."/>
            <person name="Delahaunty K."/>
            <person name="Markovic C."/>
            <person name="Hall O."/>
            <person name="Minx P."/>
            <person name="Tomlinson C."/>
            <person name="Mitreva M."/>
            <person name="Nelson J."/>
            <person name="Hou S."/>
            <person name="Wollam A."/>
            <person name="Pepin K.H."/>
            <person name="Johnson M."/>
            <person name="Bhonagiri V."/>
            <person name="Nash W.E."/>
            <person name="Warren W."/>
            <person name="Chinwalla A."/>
            <person name="Mardis E.R."/>
            <person name="Wilson R.K."/>
        </authorList>
    </citation>
    <scope>NUCLEOTIDE SEQUENCE [LARGE SCALE GENOMIC DNA]</scope>
    <source>
        <strain evidence="2">ATCC 25996 / DSM 4631 / NCTC 10774 / M26</strain>
    </source>
</reference>
<comment type="caution">
    <text evidence="1">The sequence shown here is derived from an EMBL/GenBank/DDBJ whole genome shotgun (WGS) entry which is preliminary data.</text>
</comment>
<dbReference type="STRING" id="546266.NEIMUCOT_04437"/>
<sequence>MKWETGDFSRFSLIKTDKRSSENLPSLSHFIETAFSDDLRLL</sequence>
<organism evidence="1 2">
    <name type="scientific">Neisseria mucosa (strain ATCC 25996 / DSM 4631 / NCTC 10774 / M26)</name>
    <dbReference type="NCBI Taxonomy" id="546266"/>
    <lineage>
        <taxon>Bacteria</taxon>
        <taxon>Pseudomonadati</taxon>
        <taxon>Pseudomonadota</taxon>
        <taxon>Betaproteobacteria</taxon>
        <taxon>Neisseriales</taxon>
        <taxon>Neisseriaceae</taxon>
        <taxon>Neisseria</taxon>
    </lineage>
</organism>
<gene>
    <name evidence="1" type="ORF">NEIMUCOT_04437</name>
</gene>
<evidence type="ECO:0000313" key="1">
    <source>
        <dbReference type="EMBL" id="EFC89152.1"/>
    </source>
</evidence>
<accession>D2ZUZ6</accession>
<proteinExistence type="predicted"/>
<protein>
    <submittedName>
        <fullName evidence="1">Uncharacterized protein</fullName>
    </submittedName>
</protein>
<dbReference type="EMBL" id="ACDX02000004">
    <property type="protein sequence ID" value="EFC89152.1"/>
    <property type="molecule type" value="Genomic_DNA"/>
</dbReference>
<dbReference type="Proteomes" id="UP000003344">
    <property type="component" value="Unassembled WGS sequence"/>
</dbReference>
<evidence type="ECO:0000313" key="2">
    <source>
        <dbReference type="Proteomes" id="UP000003344"/>
    </source>
</evidence>
<name>D2ZUZ6_NEIM2</name>
<dbReference type="AlphaFoldDB" id="D2ZUZ6"/>